<proteinExistence type="predicted"/>
<organism evidence="1 2">
    <name type="scientific">Abeliophyllum distichum</name>
    <dbReference type="NCBI Taxonomy" id="126358"/>
    <lineage>
        <taxon>Eukaryota</taxon>
        <taxon>Viridiplantae</taxon>
        <taxon>Streptophyta</taxon>
        <taxon>Embryophyta</taxon>
        <taxon>Tracheophyta</taxon>
        <taxon>Spermatophyta</taxon>
        <taxon>Magnoliopsida</taxon>
        <taxon>eudicotyledons</taxon>
        <taxon>Gunneridae</taxon>
        <taxon>Pentapetalae</taxon>
        <taxon>asterids</taxon>
        <taxon>lamiids</taxon>
        <taxon>Lamiales</taxon>
        <taxon>Oleaceae</taxon>
        <taxon>Forsythieae</taxon>
        <taxon>Abeliophyllum</taxon>
    </lineage>
</organism>
<reference evidence="2" key="1">
    <citation type="submission" date="2024-07" db="EMBL/GenBank/DDBJ databases">
        <title>Two chromosome-level genome assemblies of Korean endemic species Abeliophyllum distichum and Forsythia ovata (Oleaceae).</title>
        <authorList>
            <person name="Jang H."/>
        </authorList>
    </citation>
    <scope>NUCLEOTIDE SEQUENCE [LARGE SCALE GENOMIC DNA]</scope>
</reference>
<accession>A0ABD1SBE7</accession>
<sequence length="105" mass="11768">MKNLKTLVGLIATTLSGRTHGILLSNTEANPQEQVNAITVQSSVQLPEIHVKMSVAKEDNVRTTYEEQIEMSKRQLEKIQEQNSDTLHIKATIHVKAYVSPMPFP</sequence>
<gene>
    <name evidence="1" type="ORF">Adt_23622</name>
</gene>
<name>A0ABD1SBE7_9LAMI</name>
<dbReference type="EMBL" id="JBFOLK010000007">
    <property type="protein sequence ID" value="KAL2498072.1"/>
    <property type="molecule type" value="Genomic_DNA"/>
</dbReference>
<comment type="caution">
    <text evidence="1">The sequence shown here is derived from an EMBL/GenBank/DDBJ whole genome shotgun (WGS) entry which is preliminary data.</text>
</comment>
<keyword evidence="2" id="KW-1185">Reference proteome</keyword>
<evidence type="ECO:0000313" key="2">
    <source>
        <dbReference type="Proteomes" id="UP001604336"/>
    </source>
</evidence>
<dbReference type="AlphaFoldDB" id="A0ABD1SBE7"/>
<evidence type="ECO:0000313" key="1">
    <source>
        <dbReference type="EMBL" id="KAL2498072.1"/>
    </source>
</evidence>
<protein>
    <submittedName>
        <fullName evidence="1">Uncharacterized protein</fullName>
    </submittedName>
</protein>
<dbReference type="Proteomes" id="UP001604336">
    <property type="component" value="Unassembled WGS sequence"/>
</dbReference>